<organism evidence="19 20">
    <name type="scientific">Microthlaspi erraticum</name>
    <dbReference type="NCBI Taxonomy" id="1685480"/>
    <lineage>
        <taxon>Eukaryota</taxon>
        <taxon>Viridiplantae</taxon>
        <taxon>Streptophyta</taxon>
        <taxon>Embryophyta</taxon>
        <taxon>Tracheophyta</taxon>
        <taxon>Spermatophyta</taxon>
        <taxon>Magnoliopsida</taxon>
        <taxon>eudicotyledons</taxon>
        <taxon>Gunneridae</taxon>
        <taxon>Pentapetalae</taxon>
        <taxon>rosids</taxon>
        <taxon>malvids</taxon>
        <taxon>Brassicales</taxon>
        <taxon>Brassicaceae</taxon>
        <taxon>Coluteocarpeae</taxon>
        <taxon>Microthlaspi</taxon>
    </lineage>
</organism>
<feature type="transmembrane region" description="Helical" evidence="17">
    <location>
        <begin position="126"/>
        <end position="147"/>
    </location>
</feature>
<evidence type="ECO:0000256" key="3">
    <source>
        <dbReference type="ARBA" id="ARBA00022448"/>
    </source>
</evidence>
<evidence type="ECO:0000256" key="13">
    <source>
        <dbReference type="ARBA" id="ARBA00023149"/>
    </source>
</evidence>
<evidence type="ECO:0000256" key="10">
    <source>
        <dbReference type="ARBA" id="ARBA00022992"/>
    </source>
</evidence>
<dbReference type="InterPro" id="IPR014710">
    <property type="entry name" value="RmlC-like_jellyroll"/>
</dbReference>
<keyword evidence="20" id="KW-1185">Reference proteome</keyword>
<sequence>MAFGRDNRVRFKDWISDESEYGYGIKSRPSLNTVLKNVRRGFEKGSDKIKTFKKPLGFVSHKKPSNTQNKNIINPQGIFLQNWNKIFLFASVVALAIDPLFFYIPIVDGAKHCLNLHTNLEIAASLLRTFIDAFYVIHIVFQFRTAYISPSSRVFGRGELVEDPKAIALKYLSSYFIIDVLSILPLPQLVVLAVIPNVNKPVSLLTKDYLITVIFAQYIPRLLRIYPLYSEVTRTSGIVTETAWAGAAWNLSLYMLASHVFGALWYLISVEREDRCWREACEKRREGCDFRFLYCDENSNVINDFLTTSCPFIDPDDITNSTVFNFGIFTDALKSGIVESDDFWKKFFYCFWWGLRNLSALGQNLNTSKFVGEIIFAVSICISGLVLFALLIGNMQKYLESTTVREEEMRVRKRDAEQWMAHRMLPEDLRKRIRRYEQYKWQETRGVEEENLLRNLPKDLRRDIKRHFCLDLLKKVPMFEIMDEQLLDAVCDKLKPVLYTENSYAIREGDPVEEMLFVMRGKLMSATTNGGRTGFFNAVYLKPSDFCGEDLLTWALDPQSSSHFPISTRTVQALTEVEAFALAADDLKLVASQFRRLHSKQLQHTFRFYSVQWRSWGASFIQAAWRRHCRRKLARSLTDEEDPFRDAIAKRKRDAASSSTSSSMVATLYASRFASNALRNLRQNNHLPLLPPKPSEPDFTANDHIP</sequence>
<evidence type="ECO:0000256" key="2">
    <source>
        <dbReference type="ARBA" id="ARBA00010486"/>
    </source>
</evidence>
<evidence type="ECO:0000256" key="15">
    <source>
        <dbReference type="ARBA" id="ARBA00023303"/>
    </source>
</evidence>
<gene>
    <name evidence="19" type="ORF">MERR_LOCUS27857</name>
</gene>
<dbReference type="GO" id="GO:0005886">
    <property type="term" value="C:plasma membrane"/>
    <property type="evidence" value="ECO:0007669"/>
    <property type="project" value="UniProtKB-SubCell"/>
</dbReference>
<comment type="caution">
    <text evidence="19">The sequence shown here is derived from an EMBL/GenBank/DDBJ whole genome shotgun (WGS) entry which is preliminary data.</text>
</comment>
<evidence type="ECO:0000256" key="6">
    <source>
        <dbReference type="ARBA" id="ARBA00022566"/>
    </source>
</evidence>
<protein>
    <recommendedName>
        <fullName evidence="18">Cyclic nucleotide-binding domain-containing protein</fullName>
    </recommendedName>
</protein>
<evidence type="ECO:0000256" key="16">
    <source>
        <dbReference type="SAM" id="MobiDB-lite"/>
    </source>
</evidence>
<feature type="transmembrane region" description="Helical" evidence="17">
    <location>
        <begin position="175"/>
        <end position="195"/>
    </location>
</feature>
<keyword evidence="12 17" id="KW-0472">Membrane</keyword>
<comment type="similarity">
    <text evidence="2">Belongs to the cyclic nucleotide-gated cation channel (TC 1.A.1.5) family.</text>
</comment>
<dbReference type="SUPFAM" id="SSF81324">
    <property type="entry name" value="Voltage-gated potassium channels"/>
    <property type="match status" value="1"/>
</dbReference>
<keyword evidence="10" id="KW-0547">Nucleotide-binding</keyword>
<dbReference type="AlphaFoldDB" id="A0A6D2JVI3"/>
<dbReference type="GO" id="GO:0005516">
    <property type="term" value="F:calmodulin binding"/>
    <property type="evidence" value="ECO:0007669"/>
    <property type="project" value="UniProtKB-KW"/>
</dbReference>
<feature type="region of interest" description="Disordered" evidence="16">
    <location>
        <begin position="685"/>
        <end position="706"/>
    </location>
</feature>
<dbReference type="SUPFAM" id="SSF51206">
    <property type="entry name" value="cAMP-binding domain-like"/>
    <property type="match status" value="1"/>
</dbReference>
<feature type="domain" description="Cyclic nucleotide-binding" evidence="18">
    <location>
        <begin position="478"/>
        <end position="562"/>
    </location>
</feature>
<evidence type="ECO:0000256" key="4">
    <source>
        <dbReference type="ARBA" id="ARBA00022475"/>
    </source>
</evidence>
<dbReference type="PROSITE" id="PS50042">
    <property type="entry name" value="CNMP_BINDING_3"/>
    <property type="match status" value="1"/>
</dbReference>
<dbReference type="Gene3D" id="1.10.287.70">
    <property type="match status" value="1"/>
</dbReference>
<feature type="transmembrane region" description="Helical" evidence="17">
    <location>
        <begin position="247"/>
        <end position="268"/>
    </location>
</feature>
<keyword evidence="7 17" id="KW-0812">Transmembrane</keyword>
<dbReference type="EMBL" id="CACVBM020001230">
    <property type="protein sequence ID" value="CAA7040622.1"/>
    <property type="molecule type" value="Genomic_DNA"/>
</dbReference>
<dbReference type="GO" id="GO:0030553">
    <property type="term" value="F:cGMP binding"/>
    <property type="evidence" value="ECO:0007669"/>
    <property type="project" value="UniProtKB-KW"/>
</dbReference>
<dbReference type="InterPro" id="IPR005821">
    <property type="entry name" value="Ion_trans_dom"/>
</dbReference>
<keyword evidence="10" id="KW-0142">cGMP-binding</keyword>
<evidence type="ECO:0000256" key="11">
    <source>
        <dbReference type="ARBA" id="ARBA00023065"/>
    </source>
</evidence>
<evidence type="ECO:0000256" key="12">
    <source>
        <dbReference type="ARBA" id="ARBA00023136"/>
    </source>
</evidence>
<keyword evidence="15" id="KW-0407">Ion channel</keyword>
<keyword evidence="3" id="KW-0813">Transport</keyword>
<dbReference type="Gene3D" id="1.10.287.630">
    <property type="entry name" value="Helix hairpin bin"/>
    <property type="match status" value="1"/>
</dbReference>
<keyword evidence="5" id="KW-0140">cGMP</keyword>
<keyword evidence="8" id="KW-0112">Calmodulin-binding</keyword>
<reference evidence="19" key="1">
    <citation type="submission" date="2020-01" db="EMBL/GenBank/DDBJ databases">
        <authorList>
            <person name="Mishra B."/>
        </authorList>
    </citation>
    <scope>NUCLEOTIDE SEQUENCE [LARGE SCALE GENOMIC DNA]</scope>
</reference>
<keyword evidence="9 17" id="KW-1133">Transmembrane helix</keyword>
<feature type="transmembrane region" description="Helical" evidence="17">
    <location>
        <begin position="370"/>
        <end position="392"/>
    </location>
</feature>
<keyword evidence="4" id="KW-1003">Cell membrane</keyword>
<dbReference type="OrthoDB" id="421226at2759"/>
<evidence type="ECO:0000256" key="1">
    <source>
        <dbReference type="ARBA" id="ARBA00004651"/>
    </source>
</evidence>
<evidence type="ECO:0000256" key="14">
    <source>
        <dbReference type="ARBA" id="ARBA00023286"/>
    </source>
</evidence>
<dbReference type="FunFam" id="1.10.287.630:FF:000003">
    <property type="entry name" value="Cyclic nucleotide-gated ion channel 1"/>
    <property type="match status" value="1"/>
</dbReference>
<dbReference type="PANTHER" id="PTHR45651:SF110">
    <property type="entry name" value="CYCLIC NUCLEOTIDE-GATED ION CHANNEL 10-RELATED"/>
    <property type="match status" value="1"/>
</dbReference>
<evidence type="ECO:0000256" key="17">
    <source>
        <dbReference type="SAM" id="Phobius"/>
    </source>
</evidence>
<dbReference type="PANTHER" id="PTHR45651">
    <property type="entry name" value="CYCLIC NUCLEOTIDE-GATED ION CHANNEL 15-RELATED-RELATED"/>
    <property type="match status" value="1"/>
</dbReference>
<evidence type="ECO:0000313" key="20">
    <source>
        <dbReference type="Proteomes" id="UP000467841"/>
    </source>
</evidence>
<dbReference type="FunFam" id="2.60.120.10:FF:000024">
    <property type="entry name" value="Cyclic nucleotide-gated ion channel 1"/>
    <property type="match status" value="1"/>
</dbReference>
<accession>A0A6D2JVI3</accession>
<evidence type="ECO:0000313" key="19">
    <source>
        <dbReference type="EMBL" id="CAA7040622.1"/>
    </source>
</evidence>
<dbReference type="Gene3D" id="2.60.120.10">
    <property type="entry name" value="Jelly Rolls"/>
    <property type="match status" value="1"/>
</dbReference>
<evidence type="ECO:0000256" key="5">
    <source>
        <dbReference type="ARBA" id="ARBA00022535"/>
    </source>
</evidence>
<keyword evidence="6" id="KW-0116">cAMP-binding</keyword>
<keyword evidence="13" id="KW-0114">cAMP</keyword>
<evidence type="ECO:0000256" key="9">
    <source>
        <dbReference type="ARBA" id="ARBA00022989"/>
    </source>
</evidence>
<evidence type="ECO:0000259" key="18">
    <source>
        <dbReference type="PROSITE" id="PS50042"/>
    </source>
</evidence>
<name>A0A6D2JVI3_9BRAS</name>
<dbReference type="GO" id="GO:0030552">
    <property type="term" value="F:cAMP binding"/>
    <property type="evidence" value="ECO:0007669"/>
    <property type="project" value="UniProtKB-KW"/>
</dbReference>
<feature type="transmembrane region" description="Helical" evidence="17">
    <location>
        <begin position="86"/>
        <end position="106"/>
    </location>
</feature>
<proteinExistence type="inferred from homology"/>
<dbReference type="SMART" id="SM00100">
    <property type="entry name" value="cNMP"/>
    <property type="match status" value="1"/>
</dbReference>
<dbReference type="Proteomes" id="UP000467841">
    <property type="component" value="Unassembled WGS sequence"/>
</dbReference>
<dbReference type="CDD" id="cd00038">
    <property type="entry name" value="CAP_ED"/>
    <property type="match status" value="1"/>
</dbReference>
<evidence type="ECO:0000256" key="7">
    <source>
        <dbReference type="ARBA" id="ARBA00022692"/>
    </source>
</evidence>
<keyword evidence="14" id="KW-1071">Ligand-gated ion channel</keyword>
<dbReference type="Pfam" id="PF00520">
    <property type="entry name" value="Ion_trans"/>
    <property type="match status" value="1"/>
</dbReference>
<dbReference type="GO" id="GO:0005216">
    <property type="term" value="F:monoatomic ion channel activity"/>
    <property type="evidence" value="ECO:0007669"/>
    <property type="project" value="InterPro"/>
</dbReference>
<evidence type="ECO:0000256" key="8">
    <source>
        <dbReference type="ARBA" id="ARBA00022860"/>
    </source>
</evidence>
<dbReference type="InterPro" id="IPR000595">
    <property type="entry name" value="cNMP-bd_dom"/>
</dbReference>
<comment type="subcellular location">
    <subcellularLocation>
        <location evidence="1">Cell membrane</location>
        <topology evidence="1">Multi-pass membrane protein</topology>
    </subcellularLocation>
</comment>
<dbReference type="InterPro" id="IPR018490">
    <property type="entry name" value="cNMP-bd_dom_sf"/>
</dbReference>
<keyword evidence="11" id="KW-0406">Ion transport</keyword>